<protein>
    <submittedName>
        <fullName evidence="7">LysE family translocator</fullName>
    </submittedName>
</protein>
<evidence type="ECO:0000256" key="2">
    <source>
        <dbReference type="ARBA" id="ARBA00022475"/>
    </source>
</evidence>
<dbReference type="PANTHER" id="PTHR30086:SF20">
    <property type="entry name" value="ARGININE EXPORTER PROTEIN ARGO-RELATED"/>
    <property type="match status" value="1"/>
</dbReference>
<dbReference type="Proteomes" id="UP001589609">
    <property type="component" value="Unassembled WGS sequence"/>
</dbReference>
<feature type="transmembrane region" description="Helical" evidence="6">
    <location>
        <begin position="6"/>
        <end position="26"/>
    </location>
</feature>
<accession>A0ABV5WI25</accession>
<dbReference type="PIRSF" id="PIRSF006324">
    <property type="entry name" value="LeuE"/>
    <property type="match status" value="1"/>
</dbReference>
<proteinExistence type="predicted"/>
<dbReference type="Pfam" id="PF01810">
    <property type="entry name" value="LysE"/>
    <property type="match status" value="1"/>
</dbReference>
<dbReference type="PANTHER" id="PTHR30086">
    <property type="entry name" value="ARGININE EXPORTER PROTEIN ARGO"/>
    <property type="match status" value="1"/>
</dbReference>
<evidence type="ECO:0000256" key="5">
    <source>
        <dbReference type="ARBA" id="ARBA00023136"/>
    </source>
</evidence>
<evidence type="ECO:0000256" key="3">
    <source>
        <dbReference type="ARBA" id="ARBA00022692"/>
    </source>
</evidence>
<feature type="transmembrane region" description="Helical" evidence="6">
    <location>
        <begin position="116"/>
        <end position="137"/>
    </location>
</feature>
<evidence type="ECO:0000256" key="1">
    <source>
        <dbReference type="ARBA" id="ARBA00004651"/>
    </source>
</evidence>
<evidence type="ECO:0000256" key="6">
    <source>
        <dbReference type="SAM" id="Phobius"/>
    </source>
</evidence>
<evidence type="ECO:0000256" key="4">
    <source>
        <dbReference type="ARBA" id="ARBA00022989"/>
    </source>
</evidence>
<keyword evidence="2" id="KW-1003">Cell membrane</keyword>
<dbReference type="InterPro" id="IPR001123">
    <property type="entry name" value="LeuE-type"/>
</dbReference>
<sequence length="207" mass="22647">MDFLSIISFLGAAIVLTLMPGPDNLFTLAQSIAKGKKAGIFTTLGLCTGLLVHITAATIGISAVIYQSAFAFTVVKYAGAAYLLFLAFKSFSEKGSSFNLNNEDTLDYKSLYKKGIIMNVLNPKVSLFFLAFFPQFINYENGNVSIQMLIYGILFLVQTLVIFTLISVFAGKVGYFLRKNPSLSKKINIIQGSLFTLIGLKIAFSQK</sequence>
<keyword evidence="3 6" id="KW-0812">Transmembrane</keyword>
<feature type="transmembrane region" description="Helical" evidence="6">
    <location>
        <begin position="69"/>
        <end position="88"/>
    </location>
</feature>
<dbReference type="RefSeq" id="WP_379950593.1">
    <property type="nucleotide sequence ID" value="NZ_JBHMAF010000120.1"/>
</dbReference>
<evidence type="ECO:0000313" key="7">
    <source>
        <dbReference type="EMBL" id="MFB9760272.1"/>
    </source>
</evidence>
<organism evidence="7 8">
    <name type="scientific">Ectobacillus funiculus</name>
    <dbReference type="NCBI Taxonomy" id="137993"/>
    <lineage>
        <taxon>Bacteria</taxon>
        <taxon>Bacillati</taxon>
        <taxon>Bacillota</taxon>
        <taxon>Bacilli</taxon>
        <taxon>Bacillales</taxon>
        <taxon>Bacillaceae</taxon>
        <taxon>Ectobacillus</taxon>
    </lineage>
</organism>
<keyword evidence="5 6" id="KW-0472">Membrane</keyword>
<comment type="caution">
    <text evidence="7">The sequence shown here is derived from an EMBL/GenBank/DDBJ whole genome shotgun (WGS) entry which is preliminary data.</text>
</comment>
<keyword evidence="4 6" id="KW-1133">Transmembrane helix</keyword>
<comment type="subcellular location">
    <subcellularLocation>
        <location evidence="1">Cell membrane</location>
        <topology evidence="1">Multi-pass membrane protein</topology>
    </subcellularLocation>
</comment>
<feature type="transmembrane region" description="Helical" evidence="6">
    <location>
        <begin position="38"/>
        <end position="63"/>
    </location>
</feature>
<evidence type="ECO:0000313" key="8">
    <source>
        <dbReference type="Proteomes" id="UP001589609"/>
    </source>
</evidence>
<feature type="transmembrane region" description="Helical" evidence="6">
    <location>
        <begin position="149"/>
        <end position="175"/>
    </location>
</feature>
<dbReference type="EMBL" id="JBHMAF010000120">
    <property type="protein sequence ID" value="MFB9760272.1"/>
    <property type="molecule type" value="Genomic_DNA"/>
</dbReference>
<reference evidence="7 8" key="1">
    <citation type="submission" date="2024-09" db="EMBL/GenBank/DDBJ databases">
        <authorList>
            <person name="Sun Q."/>
            <person name="Mori K."/>
        </authorList>
    </citation>
    <scope>NUCLEOTIDE SEQUENCE [LARGE SCALE GENOMIC DNA]</scope>
    <source>
        <strain evidence="7 8">JCM 11201</strain>
    </source>
</reference>
<gene>
    <name evidence="7" type="ORF">ACFFMS_18080</name>
</gene>
<keyword evidence="8" id="KW-1185">Reference proteome</keyword>
<name>A0ABV5WI25_9BACI</name>